<keyword evidence="1" id="KW-0732">Signal</keyword>
<accession>A0AAD7I885</accession>
<dbReference type="Proteomes" id="UP001215598">
    <property type="component" value="Unassembled WGS sequence"/>
</dbReference>
<dbReference type="EMBL" id="JARKIB010000123">
    <property type="protein sequence ID" value="KAJ7736095.1"/>
    <property type="molecule type" value="Genomic_DNA"/>
</dbReference>
<reference evidence="2" key="1">
    <citation type="submission" date="2023-03" db="EMBL/GenBank/DDBJ databases">
        <title>Massive genome expansion in bonnet fungi (Mycena s.s.) driven by repeated elements and novel gene families across ecological guilds.</title>
        <authorList>
            <consortium name="Lawrence Berkeley National Laboratory"/>
            <person name="Harder C.B."/>
            <person name="Miyauchi S."/>
            <person name="Viragh M."/>
            <person name="Kuo A."/>
            <person name="Thoen E."/>
            <person name="Andreopoulos B."/>
            <person name="Lu D."/>
            <person name="Skrede I."/>
            <person name="Drula E."/>
            <person name="Henrissat B."/>
            <person name="Morin E."/>
            <person name="Kohler A."/>
            <person name="Barry K."/>
            <person name="LaButti K."/>
            <person name="Morin E."/>
            <person name="Salamov A."/>
            <person name="Lipzen A."/>
            <person name="Mereny Z."/>
            <person name="Hegedus B."/>
            <person name="Baldrian P."/>
            <person name="Stursova M."/>
            <person name="Weitz H."/>
            <person name="Taylor A."/>
            <person name="Grigoriev I.V."/>
            <person name="Nagy L.G."/>
            <person name="Martin F."/>
            <person name="Kauserud H."/>
        </authorList>
    </citation>
    <scope>NUCLEOTIDE SEQUENCE</scope>
    <source>
        <strain evidence="2">CBHHK182m</strain>
    </source>
</reference>
<evidence type="ECO:0000256" key="1">
    <source>
        <dbReference type="SAM" id="SignalP"/>
    </source>
</evidence>
<gene>
    <name evidence="2" type="ORF">B0H16DRAFT_123423</name>
</gene>
<name>A0AAD7I885_9AGAR</name>
<evidence type="ECO:0000313" key="2">
    <source>
        <dbReference type="EMBL" id="KAJ7736095.1"/>
    </source>
</evidence>
<feature type="chain" id="PRO_5041925838" evidence="1">
    <location>
        <begin position="46"/>
        <end position="176"/>
    </location>
</feature>
<comment type="caution">
    <text evidence="2">The sequence shown here is derived from an EMBL/GenBank/DDBJ whole genome shotgun (WGS) entry which is preliminary data.</text>
</comment>
<organism evidence="2 3">
    <name type="scientific">Mycena metata</name>
    <dbReference type="NCBI Taxonomy" id="1033252"/>
    <lineage>
        <taxon>Eukaryota</taxon>
        <taxon>Fungi</taxon>
        <taxon>Dikarya</taxon>
        <taxon>Basidiomycota</taxon>
        <taxon>Agaricomycotina</taxon>
        <taxon>Agaricomycetes</taxon>
        <taxon>Agaricomycetidae</taxon>
        <taxon>Agaricales</taxon>
        <taxon>Marasmiineae</taxon>
        <taxon>Mycenaceae</taxon>
        <taxon>Mycena</taxon>
    </lineage>
</organism>
<evidence type="ECO:0000313" key="3">
    <source>
        <dbReference type="Proteomes" id="UP001215598"/>
    </source>
</evidence>
<feature type="signal peptide" evidence="1">
    <location>
        <begin position="1"/>
        <end position="45"/>
    </location>
</feature>
<protein>
    <submittedName>
        <fullName evidence="2">Uncharacterized protein</fullName>
    </submittedName>
</protein>
<sequence length="176" mass="19027">MTGTRNLRLYPSTSSGSRMSAGGSVWGRLCMLLAALCAFDCSAAAVGGFGARACGVQCEELVFAARDRVCTASASKAFAGRGLWWMRKVCALGALGIGCAEQKREQTRVEWCMCDPAPPRCSWIGMVARHFLFRKVPAFAFGGGVRPLSSCLLPPFLFPSSVLSFLYFARRPRTSH</sequence>
<keyword evidence="3" id="KW-1185">Reference proteome</keyword>
<proteinExistence type="predicted"/>
<dbReference type="AlphaFoldDB" id="A0AAD7I885"/>